<dbReference type="AlphaFoldDB" id="A0A1G7W4T6"/>
<organism evidence="2 3">
    <name type="scientific">Sinosporangium album</name>
    <dbReference type="NCBI Taxonomy" id="504805"/>
    <lineage>
        <taxon>Bacteria</taxon>
        <taxon>Bacillati</taxon>
        <taxon>Actinomycetota</taxon>
        <taxon>Actinomycetes</taxon>
        <taxon>Streptosporangiales</taxon>
        <taxon>Streptosporangiaceae</taxon>
        <taxon>Sinosporangium</taxon>
    </lineage>
</organism>
<evidence type="ECO:0000313" key="3">
    <source>
        <dbReference type="Proteomes" id="UP000198923"/>
    </source>
</evidence>
<accession>A0A1G7W4T6</accession>
<sequence length="330" mass="34584">MTRLLSLLVGGSLLVSGMGGGMGGGMAGMAAPAAAQASTNPGDGGGPSGETWQKGDQAGVNLRNSTIVVNGGGGGGKSTGYRLKSPCWYEPARSAQEMLDAQQGVRDQWMRFTPGADSKKHDKFLKQFKDKVGERGRWWAPAYNANDPNGNACWSGLQPFLWVPEGETPPAGITLAELTDIARAALTVPKPAIRINPDAESYVNLDTFVWLDGTGTTTRSSTASLAGMTATVTATLSRIAIKSGTSGARATVANNCGRTGQRYTRGAALRCGVRYKRASLDQPRDVYTMTVTATWTITANGVAGTYAPVSMSATRDIPVGEVQTTVRSRS</sequence>
<keyword evidence="3" id="KW-1185">Reference proteome</keyword>
<dbReference type="Proteomes" id="UP000198923">
    <property type="component" value="Unassembled WGS sequence"/>
</dbReference>
<name>A0A1G7W4T6_9ACTN</name>
<gene>
    <name evidence="2" type="ORF">SAMN05421505_106191</name>
</gene>
<evidence type="ECO:0000313" key="2">
    <source>
        <dbReference type="EMBL" id="SDG66749.1"/>
    </source>
</evidence>
<dbReference type="RefSeq" id="WP_245690907.1">
    <property type="nucleotide sequence ID" value="NZ_FNCN01000006.1"/>
</dbReference>
<protein>
    <submittedName>
        <fullName evidence="2">Enoyl reductase</fullName>
    </submittedName>
</protein>
<proteinExistence type="predicted"/>
<dbReference type="EMBL" id="FNCN01000006">
    <property type="protein sequence ID" value="SDG66749.1"/>
    <property type="molecule type" value="Genomic_DNA"/>
</dbReference>
<dbReference type="STRING" id="504805.SAMN05421505_106191"/>
<feature type="region of interest" description="Disordered" evidence="1">
    <location>
        <begin position="34"/>
        <end position="56"/>
    </location>
</feature>
<reference evidence="2 3" key="1">
    <citation type="submission" date="2016-10" db="EMBL/GenBank/DDBJ databases">
        <authorList>
            <person name="de Groot N.N."/>
        </authorList>
    </citation>
    <scope>NUCLEOTIDE SEQUENCE [LARGE SCALE GENOMIC DNA]</scope>
    <source>
        <strain evidence="2 3">CPCC 201354</strain>
    </source>
</reference>
<evidence type="ECO:0000256" key="1">
    <source>
        <dbReference type="SAM" id="MobiDB-lite"/>
    </source>
</evidence>